<keyword evidence="2" id="KW-0418">Kinase</keyword>
<comment type="caution">
    <text evidence="2">The sequence shown here is derived from an EMBL/GenBank/DDBJ whole genome shotgun (WGS) entry which is preliminary data.</text>
</comment>
<dbReference type="InterPro" id="IPR051824">
    <property type="entry name" value="LRR_Rcpt-Like_S/T_Kinase"/>
</dbReference>
<dbReference type="SUPFAM" id="SSF56112">
    <property type="entry name" value="Protein kinase-like (PK-like)"/>
    <property type="match status" value="1"/>
</dbReference>
<dbReference type="AlphaFoldDB" id="A0AAP0BUH4"/>
<gene>
    <name evidence="2" type="primary">PXL2</name>
    <name evidence="2" type="ORF">KSP39_PZI006075</name>
</gene>
<dbReference type="GO" id="GO:0004672">
    <property type="term" value="F:protein kinase activity"/>
    <property type="evidence" value="ECO:0007669"/>
    <property type="project" value="InterPro"/>
</dbReference>
<dbReference type="InterPro" id="IPR011009">
    <property type="entry name" value="Kinase-like_dom_sf"/>
</dbReference>
<organism evidence="2 3">
    <name type="scientific">Platanthera zijinensis</name>
    <dbReference type="NCBI Taxonomy" id="2320716"/>
    <lineage>
        <taxon>Eukaryota</taxon>
        <taxon>Viridiplantae</taxon>
        <taxon>Streptophyta</taxon>
        <taxon>Embryophyta</taxon>
        <taxon>Tracheophyta</taxon>
        <taxon>Spermatophyta</taxon>
        <taxon>Magnoliopsida</taxon>
        <taxon>Liliopsida</taxon>
        <taxon>Asparagales</taxon>
        <taxon>Orchidaceae</taxon>
        <taxon>Orchidoideae</taxon>
        <taxon>Orchideae</taxon>
        <taxon>Orchidinae</taxon>
        <taxon>Platanthera</taxon>
    </lineage>
</organism>
<dbReference type="InterPro" id="IPR000719">
    <property type="entry name" value="Prot_kinase_dom"/>
</dbReference>
<dbReference type="Pfam" id="PF07714">
    <property type="entry name" value="PK_Tyr_Ser-Thr"/>
    <property type="match status" value="1"/>
</dbReference>
<dbReference type="EMBL" id="JBBWWQ010000004">
    <property type="protein sequence ID" value="KAK8949558.1"/>
    <property type="molecule type" value="Genomic_DNA"/>
</dbReference>
<dbReference type="GO" id="GO:0005524">
    <property type="term" value="F:ATP binding"/>
    <property type="evidence" value="ECO:0007669"/>
    <property type="project" value="InterPro"/>
</dbReference>
<accession>A0AAP0BUH4</accession>
<proteinExistence type="predicted"/>
<protein>
    <submittedName>
        <fullName evidence="2">Leucine-rich repeat receptor-like protein kinase PXL2</fullName>
    </submittedName>
</protein>
<keyword evidence="3" id="KW-1185">Reference proteome</keyword>
<dbReference type="PANTHER" id="PTHR48006:SF92">
    <property type="entry name" value="LRR RECEPTOR-LIKE SERINE_THREONINE-PROTEIN KINASE GSO1"/>
    <property type="match status" value="1"/>
</dbReference>
<feature type="domain" description="Protein kinase" evidence="1">
    <location>
        <begin position="1"/>
        <end position="117"/>
    </location>
</feature>
<dbReference type="Gene3D" id="1.10.510.10">
    <property type="entry name" value="Transferase(Phosphotransferase) domain 1"/>
    <property type="match status" value="1"/>
</dbReference>
<name>A0AAP0BUH4_9ASPA</name>
<dbReference type="InterPro" id="IPR001245">
    <property type="entry name" value="Ser-Thr/Tyr_kinase_cat_dom"/>
</dbReference>
<reference evidence="2 3" key="1">
    <citation type="journal article" date="2022" name="Nat. Plants">
        <title>Genomes of leafy and leafless Platanthera orchids illuminate the evolution of mycoheterotrophy.</title>
        <authorList>
            <person name="Li M.H."/>
            <person name="Liu K.W."/>
            <person name="Li Z."/>
            <person name="Lu H.C."/>
            <person name="Ye Q.L."/>
            <person name="Zhang D."/>
            <person name="Wang J.Y."/>
            <person name="Li Y.F."/>
            <person name="Zhong Z.M."/>
            <person name="Liu X."/>
            <person name="Yu X."/>
            <person name="Liu D.K."/>
            <person name="Tu X.D."/>
            <person name="Liu B."/>
            <person name="Hao Y."/>
            <person name="Liao X.Y."/>
            <person name="Jiang Y.T."/>
            <person name="Sun W.H."/>
            <person name="Chen J."/>
            <person name="Chen Y.Q."/>
            <person name="Ai Y."/>
            <person name="Zhai J.W."/>
            <person name="Wu S.S."/>
            <person name="Zhou Z."/>
            <person name="Hsiao Y.Y."/>
            <person name="Wu W.L."/>
            <person name="Chen Y.Y."/>
            <person name="Lin Y.F."/>
            <person name="Hsu J.L."/>
            <person name="Li C.Y."/>
            <person name="Wang Z.W."/>
            <person name="Zhao X."/>
            <person name="Zhong W.Y."/>
            <person name="Ma X.K."/>
            <person name="Ma L."/>
            <person name="Huang J."/>
            <person name="Chen G.Z."/>
            <person name="Huang M.Z."/>
            <person name="Huang L."/>
            <person name="Peng D.H."/>
            <person name="Luo Y.B."/>
            <person name="Zou S.Q."/>
            <person name="Chen S.P."/>
            <person name="Lan S."/>
            <person name="Tsai W.C."/>
            <person name="Van de Peer Y."/>
            <person name="Liu Z.J."/>
        </authorList>
    </citation>
    <scope>NUCLEOTIDE SEQUENCE [LARGE SCALE GENOMIC DNA]</scope>
    <source>
        <strain evidence="2">Lor287</strain>
    </source>
</reference>
<dbReference type="PANTHER" id="PTHR48006">
    <property type="entry name" value="LEUCINE-RICH REPEAT-CONTAINING PROTEIN DDB_G0281931-RELATED"/>
    <property type="match status" value="1"/>
</dbReference>
<keyword evidence="2" id="KW-0808">Transferase</keyword>
<evidence type="ECO:0000259" key="1">
    <source>
        <dbReference type="PROSITE" id="PS50011"/>
    </source>
</evidence>
<keyword evidence="2" id="KW-0675">Receptor</keyword>
<sequence length="131" mass="14621">MISHIFSHSHCSELAYSLKLSKKSDVYSFGIVLLELLTGRSPIEPEYGEGKDIVYWVSSHLNSQNISHVLDPQISKIVEEDMIRVLKVAVLCTTKLPSVRPTMREVVNMLVDADPSAITHGAKNYVKKSLP</sequence>
<evidence type="ECO:0000313" key="2">
    <source>
        <dbReference type="EMBL" id="KAK8949558.1"/>
    </source>
</evidence>
<dbReference type="PROSITE" id="PS50011">
    <property type="entry name" value="PROTEIN_KINASE_DOM"/>
    <property type="match status" value="1"/>
</dbReference>
<evidence type="ECO:0000313" key="3">
    <source>
        <dbReference type="Proteomes" id="UP001418222"/>
    </source>
</evidence>
<dbReference type="Proteomes" id="UP001418222">
    <property type="component" value="Unassembled WGS sequence"/>
</dbReference>